<accession>A0A7M1XKP6</accession>
<evidence type="ECO:0000313" key="2">
    <source>
        <dbReference type="EMBL" id="QOS39438.1"/>
    </source>
</evidence>
<organism evidence="2 3">
    <name type="scientific">Treponema rectale</name>
    <dbReference type="NCBI Taxonomy" id="744512"/>
    <lineage>
        <taxon>Bacteria</taxon>
        <taxon>Pseudomonadati</taxon>
        <taxon>Spirochaetota</taxon>
        <taxon>Spirochaetia</taxon>
        <taxon>Spirochaetales</taxon>
        <taxon>Treponemataceae</taxon>
        <taxon>Treponema</taxon>
    </lineage>
</organism>
<dbReference type="KEGG" id="trc:DYE49_02775"/>
<name>A0A7M1XKP6_9SPIR</name>
<evidence type="ECO:0000313" key="3">
    <source>
        <dbReference type="Proteomes" id="UP000593591"/>
    </source>
</evidence>
<dbReference type="AlphaFoldDB" id="A0A7M1XKP6"/>
<evidence type="ECO:0000256" key="1">
    <source>
        <dbReference type="SAM" id="Phobius"/>
    </source>
</evidence>
<dbReference type="EMBL" id="CP031517">
    <property type="protein sequence ID" value="QOS39438.1"/>
    <property type="molecule type" value="Genomic_DNA"/>
</dbReference>
<gene>
    <name evidence="2" type="ORF">DYE49_02775</name>
</gene>
<keyword evidence="1" id="KW-1133">Transmembrane helix</keyword>
<dbReference type="Proteomes" id="UP000593591">
    <property type="component" value="Chromosome"/>
</dbReference>
<reference evidence="2 3" key="1">
    <citation type="submission" date="2018-08" db="EMBL/GenBank/DDBJ databases">
        <title>The first complete genome of Treponema rectale (CHPAT), a commensal spirochete of the bovine rectum.</title>
        <authorList>
            <person name="Staton G.J."/>
            <person name="Clegg S.R."/>
            <person name="Carter S.D."/>
            <person name="Radford A.D."/>
            <person name="Darby A."/>
            <person name="Hall N."/>
            <person name="Birtles R.J."/>
            <person name="Evans N.J."/>
        </authorList>
    </citation>
    <scope>NUCLEOTIDE SEQUENCE [LARGE SCALE GENOMIC DNA]</scope>
    <source>
        <strain evidence="2 3">CHPA</strain>
    </source>
</reference>
<sequence>MNQVKKPNLFVRIIRFPLVLIFFVLAVLFNIYAGWNVLKFAFYADYYAINTTLNKNPGLDDNYVPQGCHYLESKNMYLTSGYMTSKKLASRVYSIDEKQNVHHCEVYKNDKICTYHFGGMAVYENYVLLASANAIQVLDLDTVLTKEKADILFSIKVNNNASFIFVRDDACYVGEFHLEPDYQTEHEKEMSDKTVSHAIVSRYDCKSLFKDNEEHQEIKPEAIYYIPDRIQGFCVTSSSHFVLSDSFGLASSKFYIYQNPEKVDETDGGVSTYYLDSRYLEKTVTGPAMAEDLDYYDGKVIYCSESASNKYIFGKLFYYTDINGLTID</sequence>
<protein>
    <submittedName>
        <fullName evidence="2">Uncharacterized protein</fullName>
    </submittedName>
</protein>
<feature type="transmembrane region" description="Helical" evidence="1">
    <location>
        <begin position="12"/>
        <end position="35"/>
    </location>
</feature>
<keyword evidence="1" id="KW-0812">Transmembrane</keyword>
<proteinExistence type="predicted"/>
<keyword evidence="1" id="KW-0472">Membrane</keyword>